<dbReference type="EMBL" id="FOWC01000002">
    <property type="protein sequence ID" value="SFO60653.1"/>
    <property type="molecule type" value="Genomic_DNA"/>
</dbReference>
<dbReference type="STRING" id="112413.SAMN05421854_102507"/>
<dbReference type="RefSeq" id="WP_093573081.1">
    <property type="nucleotide sequence ID" value="NZ_FOWC01000002.1"/>
</dbReference>
<dbReference type="Proteomes" id="UP000199137">
    <property type="component" value="Unassembled WGS sequence"/>
</dbReference>
<accession>A0A1I5IJ87</accession>
<organism evidence="1 2">
    <name type="scientific">Amycolatopsis rubida</name>
    <dbReference type="NCBI Taxonomy" id="112413"/>
    <lineage>
        <taxon>Bacteria</taxon>
        <taxon>Bacillati</taxon>
        <taxon>Actinomycetota</taxon>
        <taxon>Actinomycetes</taxon>
        <taxon>Pseudonocardiales</taxon>
        <taxon>Pseudonocardiaceae</taxon>
        <taxon>Amycolatopsis</taxon>
    </lineage>
</organism>
<protein>
    <submittedName>
        <fullName evidence="1">Uncharacterized protein</fullName>
    </submittedName>
</protein>
<sequence length="195" mass="20533">MSDPNTVALRVAALKHLKDRIDDAYNAARAEQAEAMPKGARWPVVSPLDGVKLGTVSKSDPKVTASVRDETAFGAWAAKHYPDDTEYAFRVVGSEQEVHEALYTHAPHLVKSVTVVSRDLRKRVERMSATTGVPTGPGGELDVPGVSVGKPDGVVSCLPAEGGWESVVALVRADAALLELLARPAGEIEAGGDAS</sequence>
<evidence type="ECO:0000313" key="1">
    <source>
        <dbReference type="EMBL" id="SFO60653.1"/>
    </source>
</evidence>
<dbReference type="OrthoDB" id="4566183at2"/>
<evidence type="ECO:0000313" key="2">
    <source>
        <dbReference type="Proteomes" id="UP000199137"/>
    </source>
</evidence>
<dbReference type="AlphaFoldDB" id="A0A1I5IJ87"/>
<name>A0A1I5IJ87_9PSEU</name>
<proteinExistence type="predicted"/>
<gene>
    <name evidence="1" type="ORF">SAMN05421854_102507</name>
</gene>
<reference evidence="1 2" key="1">
    <citation type="submission" date="2016-10" db="EMBL/GenBank/DDBJ databases">
        <authorList>
            <person name="de Groot N.N."/>
        </authorList>
    </citation>
    <scope>NUCLEOTIDE SEQUENCE [LARGE SCALE GENOMIC DNA]</scope>
    <source>
        <strain evidence="1 2">DSM 44637</strain>
    </source>
</reference>